<dbReference type="EMBL" id="CP018099">
    <property type="protein sequence ID" value="APF17307.1"/>
    <property type="molecule type" value="Genomic_DNA"/>
</dbReference>
<dbReference type="Pfam" id="PF02746">
    <property type="entry name" value="MR_MLE_N"/>
    <property type="match status" value="1"/>
</dbReference>
<evidence type="ECO:0000259" key="8">
    <source>
        <dbReference type="SMART" id="SM00922"/>
    </source>
</evidence>
<dbReference type="STRING" id="880073.Cabys_556"/>
<comment type="cofactor">
    <cofactor evidence="6 7">
        <name>Mg(2+)</name>
        <dbReference type="ChEBI" id="CHEBI:18420"/>
    </cofactor>
    <text evidence="6 7">Binds 1 Mg(2+) ion per subunit.</text>
</comment>
<dbReference type="RefSeq" id="WP_006928557.1">
    <property type="nucleotide sequence ID" value="NZ_CM001402.1"/>
</dbReference>
<keyword evidence="3 6" id="KW-0460">Magnesium</keyword>
<dbReference type="InParanoid" id="H1XSZ9"/>
<evidence type="ECO:0000256" key="6">
    <source>
        <dbReference type="PIRSR" id="PIRSR634603-3"/>
    </source>
</evidence>
<dbReference type="KEGG" id="caby:Cabys_556"/>
<dbReference type="SFLD" id="SFLDS00001">
    <property type="entry name" value="Enolase"/>
    <property type="match status" value="1"/>
</dbReference>
<evidence type="ECO:0000313" key="9">
    <source>
        <dbReference type="EMBL" id="APF17307.1"/>
    </source>
</evidence>
<dbReference type="InterPro" id="IPR029017">
    <property type="entry name" value="Enolase-like_N"/>
</dbReference>
<dbReference type="SUPFAM" id="SSF51604">
    <property type="entry name" value="Enolase C-terminal domain-like"/>
    <property type="match status" value="1"/>
</dbReference>
<dbReference type="CDD" id="cd03319">
    <property type="entry name" value="L-Ala-DL-Glu_epimerase"/>
    <property type="match status" value="1"/>
</dbReference>
<dbReference type="PANTHER" id="PTHR48080:SF3">
    <property type="entry name" value="ENOLASE SUPERFAMILY MEMBER DDB_G0284701"/>
    <property type="match status" value="1"/>
</dbReference>
<evidence type="ECO:0000256" key="2">
    <source>
        <dbReference type="ARBA" id="ARBA00022723"/>
    </source>
</evidence>
<dbReference type="SMART" id="SM00922">
    <property type="entry name" value="MR_MLE"/>
    <property type="match status" value="1"/>
</dbReference>
<dbReference type="Pfam" id="PF13378">
    <property type="entry name" value="MR_MLE_C"/>
    <property type="match status" value="1"/>
</dbReference>
<evidence type="ECO:0000256" key="5">
    <source>
        <dbReference type="PIRSR" id="PIRSR634603-1"/>
    </source>
</evidence>
<dbReference type="SFLD" id="SFLDG00180">
    <property type="entry name" value="muconate_cycloisomerase"/>
    <property type="match status" value="1"/>
</dbReference>
<dbReference type="SFLD" id="SFLDF00010">
    <property type="entry name" value="dipeptide_epimerase"/>
    <property type="match status" value="1"/>
</dbReference>
<gene>
    <name evidence="9" type="ORF">Cabys_556</name>
    <name evidence="10" type="ORF">Calab_1812</name>
</gene>
<dbReference type="GO" id="GO:0046872">
    <property type="term" value="F:metal ion binding"/>
    <property type="evidence" value="ECO:0007669"/>
    <property type="project" value="UniProtKB-KW"/>
</dbReference>
<proteinExistence type="inferred from homology"/>
<evidence type="ECO:0000256" key="3">
    <source>
        <dbReference type="ARBA" id="ARBA00022842"/>
    </source>
</evidence>
<sequence length="381" mass="42396" precursor="true">MNLSRKRFLQLSGSSILGFSLFNSVTGCGNRQSQRKITGTGEIMIEVKTKRLNLAHTWTISRNSSNFKNNVFVRIERDGIVGYGEAAPNVRYGEDHVKTTQRINEAKKIFEQNNLFHFAEIKDALEKTILDQSCAKAALDIALMDWIGKAFNLPLYKLWGLNPEKAPVTSFSIGIDTVEVIKQKVREAEAYPILKIKVGTDRDREIIKAVRSVTDKPIRVDANEGWKSKEEALEKIKWLKDQGVEFIEQPMPAEMLDETAWLRERADMPIIADEAVKTAADIPKLAKAYDGINIKLMKSGGLQEALRMIGMAKSLGMKIMLGCMIESSVAISAAAHLAPFVDYADLDGNLLISNDPFSGVKVEKGKFVFNDKPGLGVEGKF</sequence>
<reference evidence="10 11" key="1">
    <citation type="submission" date="2011-09" db="EMBL/GenBank/DDBJ databases">
        <title>The permanent draft genome of Caldithrix abyssi DSM 13497.</title>
        <authorList>
            <consortium name="US DOE Joint Genome Institute (JGI-PGF)"/>
            <person name="Lucas S."/>
            <person name="Han J."/>
            <person name="Lapidus A."/>
            <person name="Bruce D."/>
            <person name="Goodwin L."/>
            <person name="Pitluck S."/>
            <person name="Peters L."/>
            <person name="Kyrpides N."/>
            <person name="Mavromatis K."/>
            <person name="Ivanova N."/>
            <person name="Mikhailova N."/>
            <person name="Chertkov O."/>
            <person name="Detter J.C."/>
            <person name="Tapia R."/>
            <person name="Han C."/>
            <person name="Land M."/>
            <person name="Hauser L."/>
            <person name="Markowitz V."/>
            <person name="Cheng J.-F."/>
            <person name="Hugenholtz P."/>
            <person name="Woyke T."/>
            <person name="Wu D."/>
            <person name="Spring S."/>
            <person name="Brambilla E."/>
            <person name="Klenk H.-P."/>
            <person name="Eisen J.A."/>
        </authorList>
    </citation>
    <scope>NUCLEOTIDE SEQUENCE [LARGE SCALE GENOMIC DNA]</scope>
    <source>
        <strain evidence="10 11">DSM 13497</strain>
    </source>
</reference>
<keyword evidence="4 7" id="KW-0413">Isomerase</keyword>
<dbReference type="AlphaFoldDB" id="H1XSZ9"/>
<evidence type="ECO:0000313" key="10">
    <source>
        <dbReference type="EMBL" id="EHO41428.1"/>
    </source>
</evidence>
<dbReference type="EC" id="5.1.1.-" evidence="7"/>
<feature type="binding site" evidence="6">
    <location>
        <position position="248"/>
    </location>
    <ligand>
        <name>Mg(2+)</name>
        <dbReference type="ChEBI" id="CHEBI:18420"/>
    </ligand>
</feature>
<dbReference type="Proteomes" id="UP000004671">
    <property type="component" value="Chromosome"/>
</dbReference>
<comment type="similarity">
    <text evidence="1 7">Belongs to the mandelate racemase/muconate lactonizing enzyme family.</text>
</comment>
<dbReference type="InterPro" id="IPR034603">
    <property type="entry name" value="Dipeptide_epimerase"/>
</dbReference>
<dbReference type="InterPro" id="IPR036849">
    <property type="entry name" value="Enolase-like_C_sf"/>
</dbReference>
<organism evidence="10 11">
    <name type="scientific">Caldithrix abyssi DSM 13497</name>
    <dbReference type="NCBI Taxonomy" id="880073"/>
    <lineage>
        <taxon>Bacteria</taxon>
        <taxon>Pseudomonadati</taxon>
        <taxon>Calditrichota</taxon>
        <taxon>Calditrichia</taxon>
        <taxon>Calditrichales</taxon>
        <taxon>Calditrichaceae</taxon>
        <taxon>Caldithrix</taxon>
    </lineage>
</organism>
<accession>H1XSZ9</accession>
<keyword evidence="2 6" id="KW-0479">Metal-binding</keyword>
<dbReference type="FunCoup" id="H1XSZ9">
    <property type="interactions" value="62"/>
</dbReference>
<feature type="domain" description="Mandelate racemase/muconate lactonizing enzyme C-terminal" evidence="8">
    <location>
        <begin position="178"/>
        <end position="269"/>
    </location>
</feature>
<dbReference type="PROSITE" id="PS51257">
    <property type="entry name" value="PROKAR_LIPOPROTEIN"/>
    <property type="match status" value="1"/>
</dbReference>
<feature type="active site" description="Proton acceptor; specific for (S)-substrate epimerization" evidence="5">
    <location>
        <position position="295"/>
    </location>
</feature>
<dbReference type="HOGENOM" id="CLU_030273_4_3_0"/>
<evidence type="ECO:0000313" key="11">
    <source>
        <dbReference type="Proteomes" id="UP000004671"/>
    </source>
</evidence>
<keyword evidence="11" id="KW-1185">Reference proteome</keyword>
<dbReference type="SUPFAM" id="SSF54826">
    <property type="entry name" value="Enolase N-terminal domain-like"/>
    <property type="match status" value="1"/>
</dbReference>
<dbReference type="EMBL" id="CM001402">
    <property type="protein sequence ID" value="EHO41428.1"/>
    <property type="molecule type" value="Genomic_DNA"/>
</dbReference>
<feature type="active site" description="Proton acceptor; specific for (R)-substrate epimerization" evidence="5">
    <location>
        <position position="197"/>
    </location>
</feature>
<feature type="binding site" evidence="6">
    <location>
        <position position="273"/>
    </location>
    <ligand>
        <name>Mg(2+)</name>
        <dbReference type="ChEBI" id="CHEBI:18420"/>
    </ligand>
</feature>
<protein>
    <recommendedName>
        <fullName evidence="7">Dipeptide epimerase</fullName>
        <ecNumber evidence="7">5.1.1.-</ecNumber>
    </recommendedName>
</protein>
<evidence type="ECO:0000313" key="12">
    <source>
        <dbReference type="Proteomes" id="UP000183868"/>
    </source>
</evidence>
<dbReference type="InterPro" id="IPR034593">
    <property type="entry name" value="DgoD-like"/>
</dbReference>
<name>H1XSZ9_CALAY</name>
<dbReference type="eggNOG" id="COG4948">
    <property type="taxonomic scope" value="Bacteria"/>
</dbReference>
<dbReference type="InterPro" id="IPR029065">
    <property type="entry name" value="Enolase_C-like"/>
</dbReference>
<reference evidence="9 12" key="2">
    <citation type="submission" date="2016-11" db="EMBL/GenBank/DDBJ databases">
        <title>Genomic analysis of Caldithrix abyssi and proposal of a novel bacterial phylum Caldithrichaeota.</title>
        <authorList>
            <person name="Kublanov I."/>
            <person name="Sigalova O."/>
            <person name="Gavrilov S."/>
            <person name="Lebedinsky A."/>
            <person name="Ivanova N."/>
            <person name="Daum C."/>
            <person name="Reddy T."/>
            <person name="Klenk H.P."/>
            <person name="Goker M."/>
            <person name="Reva O."/>
            <person name="Miroshnichenko M."/>
            <person name="Kyprides N."/>
            <person name="Woyke T."/>
            <person name="Gelfand M."/>
        </authorList>
    </citation>
    <scope>NUCLEOTIDE SEQUENCE [LARGE SCALE GENOMIC DNA]</scope>
    <source>
        <strain evidence="9 12">LF13</strain>
    </source>
</reference>
<dbReference type="PaxDb" id="880073-Calab_1812"/>
<dbReference type="InterPro" id="IPR013341">
    <property type="entry name" value="Mandelate_racemase_N_dom"/>
</dbReference>
<evidence type="ECO:0000256" key="7">
    <source>
        <dbReference type="RuleBase" id="RU366006"/>
    </source>
</evidence>
<feature type="binding site" evidence="6">
    <location>
        <position position="221"/>
    </location>
    <ligand>
        <name>Mg(2+)</name>
        <dbReference type="ChEBI" id="CHEBI:18420"/>
    </ligand>
</feature>
<dbReference type="PANTHER" id="PTHR48080">
    <property type="entry name" value="D-GALACTONATE DEHYDRATASE-RELATED"/>
    <property type="match status" value="1"/>
</dbReference>
<dbReference type="Gene3D" id="3.20.20.120">
    <property type="entry name" value="Enolase-like C-terminal domain"/>
    <property type="match status" value="1"/>
</dbReference>
<dbReference type="Gene3D" id="3.30.390.10">
    <property type="entry name" value="Enolase-like, N-terminal domain"/>
    <property type="match status" value="1"/>
</dbReference>
<dbReference type="Proteomes" id="UP000183868">
    <property type="component" value="Chromosome"/>
</dbReference>
<evidence type="ECO:0000256" key="1">
    <source>
        <dbReference type="ARBA" id="ARBA00008031"/>
    </source>
</evidence>
<evidence type="ECO:0000256" key="4">
    <source>
        <dbReference type="ARBA" id="ARBA00023235"/>
    </source>
</evidence>
<dbReference type="GO" id="GO:0016855">
    <property type="term" value="F:racemase and epimerase activity, acting on amino acids and derivatives"/>
    <property type="evidence" value="ECO:0007669"/>
    <property type="project" value="UniProtKB-UniRule"/>
</dbReference>
<dbReference type="InterPro" id="IPR013342">
    <property type="entry name" value="Mandelate_racemase_C"/>
</dbReference>